<feature type="transmembrane region" description="Helical" evidence="10">
    <location>
        <begin position="171"/>
        <end position="190"/>
    </location>
</feature>
<dbReference type="Proteomes" id="UP000092443">
    <property type="component" value="Unplaced"/>
</dbReference>
<dbReference type="AlphaFoldDB" id="A0A9C5ZLD5"/>
<keyword evidence="4 10" id="KW-0328">Glycosyltransferase</keyword>
<evidence type="ECO:0000256" key="6">
    <source>
        <dbReference type="ARBA" id="ARBA00022692"/>
    </source>
</evidence>
<comment type="similarity">
    <text evidence="3 10">Belongs to the ALG6/ALG8 glucosyltransferase family.</text>
</comment>
<keyword evidence="9 10" id="KW-0472">Membrane</keyword>
<evidence type="ECO:0000256" key="5">
    <source>
        <dbReference type="ARBA" id="ARBA00022679"/>
    </source>
</evidence>
<dbReference type="GO" id="GO:0042281">
    <property type="term" value="F:dolichyl pyrophosphate Man9GlcNAc2 alpha-1,3-glucosyltransferase activity"/>
    <property type="evidence" value="ECO:0007669"/>
    <property type="project" value="TreeGrafter"/>
</dbReference>
<comment type="pathway">
    <text evidence="2 10">Protein modification; protein glycosylation.</text>
</comment>
<keyword evidence="7 10" id="KW-0256">Endoplasmic reticulum</keyword>
<feature type="transmembrane region" description="Helical" evidence="10">
    <location>
        <begin position="196"/>
        <end position="215"/>
    </location>
</feature>
<dbReference type="PANTHER" id="PTHR12413">
    <property type="entry name" value="DOLICHYL GLYCOSYLTRANSFERASE"/>
    <property type="match status" value="1"/>
</dbReference>
<evidence type="ECO:0000256" key="3">
    <source>
        <dbReference type="ARBA" id="ARBA00008715"/>
    </source>
</evidence>
<evidence type="ECO:0000313" key="12">
    <source>
        <dbReference type="RefSeq" id="XP_037898255.1"/>
    </source>
</evidence>
<dbReference type="PANTHER" id="PTHR12413:SF1">
    <property type="entry name" value="DOLICHYL PYROPHOSPHATE MAN9GLCNAC2 ALPHA-1,3-GLUCOSYLTRANSFERASE"/>
    <property type="match status" value="1"/>
</dbReference>
<gene>
    <name evidence="12" type="primary">LOC119642987</name>
</gene>
<evidence type="ECO:0000256" key="2">
    <source>
        <dbReference type="ARBA" id="ARBA00004922"/>
    </source>
</evidence>
<evidence type="ECO:0000256" key="8">
    <source>
        <dbReference type="ARBA" id="ARBA00022989"/>
    </source>
</evidence>
<sequence>MSREDCEQKEAFLHERETERPKSKFLQFLLAKDEIITTKFVTFLLNYEPFRAIKAHTKALELSCDVCFSIAIRAAVSLHSYSGANKPPMYGDYEAQRHWQEITYNFSPKGWYKNSSNNNLEYWGLDYPPLTAYHSYVNAYIASKINSSFVDLKTSHGFESERHKTFMRSTVLAADTLIYLPACILVASFIDKVFKQNIFLQLCVLFVTYPGLILIDNGHFQYNNISLGLLLLAVYFILTDSNNLAALSFSLALNYKQMELYHAFPFFTYLLRSCLVENCFSRKLIKFLKIACVVTLTFLALWLPWLTSLDSLISTASRLFPLSRGVFEDKVANIWCSLNVIYKFKNKFVNTQMALICLVTTLSAALPTNLNLFACGKKETFLYTLQNTATAFFLFSFQVHEKSILLVALPSICLYGFMPFAVTCFLKVSILSILPLIIKDGLTIAYFSLVVAYNAILNAFLAEQESERHMSNNSLQRLNKVLDFLILIASLAAVWLPPPSHLPHLWAVIISVICCGFFLIFFIMGHINQFNYWPNIVKIILNKKV</sequence>
<dbReference type="GeneID" id="119642987"/>
<evidence type="ECO:0000256" key="7">
    <source>
        <dbReference type="ARBA" id="ARBA00022824"/>
    </source>
</evidence>
<keyword evidence="5 10" id="KW-0808">Transferase</keyword>
<keyword evidence="6 10" id="KW-0812">Transmembrane</keyword>
<evidence type="ECO:0000256" key="1">
    <source>
        <dbReference type="ARBA" id="ARBA00004477"/>
    </source>
</evidence>
<dbReference type="Pfam" id="PF03155">
    <property type="entry name" value="Alg6_Alg8"/>
    <property type="match status" value="1"/>
</dbReference>
<feature type="transmembrane region" description="Helical" evidence="10">
    <location>
        <begin position="444"/>
        <end position="461"/>
    </location>
</feature>
<protein>
    <recommendedName>
        <fullName evidence="10">Alpha-1,3-glucosyltransferase</fullName>
        <ecNumber evidence="10">2.4.1.-</ecNumber>
    </recommendedName>
</protein>
<organism evidence="11 12">
    <name type="scientific">Glossina fuscipes</name>
    <dbReference type="NCBI Taxonomy" id="7396"/>
    <lineage>
        <taxon>Eukaryota</taxon>
        <taxon>Metazoa</taxon>
        <taxon>Ecdysozoa</taxon>
        <taxon>Arthropoda</taxon>
        <taxon>Hexapoda</taxon>
        <taxon>Insecta</taxon>
        <taxon>Pterygota</taxon>
        <taxon>Neoptera</taxon>
        <taxon>Endopterygota</taxon>
        <taxon>Diptera</taxon>
        <taxon>Brachycera</taxon>
        <taxon>Muscomorpha</taxon>
        <taxon>Hippoboscoidea</taxon>
        <taxon>Glossinidae</taxon>
        <taxon>Glossina</taxon>
    </lineage>
</organism>
<name>A0A9C5ZLD5_9MUSC</name>
<keyword evidence="11" id="KW-1185">Reference proteome</keyword>
<feature type="transmembrane region" description="Helical" evidence="10">
    <location>
        <begin position="287"/>
        <end position="305"/>
    </location>
</feature>
<accession>A0A9C5ZLD5</accession>
<comment type="subcellular location">
    <subcellularLocation>
        <location evidence="1 10">Endoplasmic reticulum membrane</location>
        <topology evidence="1 10">Multi-pass membrane protein</topology>
    </subcellularLocation>
</comment>
<dbReference type="GO" id="GO:0005789">
    <property type="term" value="C:endoplasmic reticulum membrane"/>
    <property type="evidence" value="ECO:0007669"/>
    <property type="project" value="UniProtKB-SubCell"/>
</dbReference>
<dbReference type="EC" id="2.4.1.-" evidence="10"/>
<proteinExistence type="inferred from homology"/>
<evidence type="ECO:0000256" key="4">
    <source>
        <dbReference type="ARBA" id="ARBA00022676"/>
    </source>
</evidence>
<dbReference type="KEGG" id="gfs:119642987"/>
<reference evidence="12" key="1">
    <citation type="submission" date="2025-08" db="UniProtKB">
        <authorList>
            <consortium name="RefSeq"/>
        </authorList>
    </citation>
    <scope>IDENTIFICATION</scope>
    <source>
        <tissue evidence="12">Whole body pupa</tissue>
    </source>
</reference>
<feature type="transmembrane region" description="Helical" evidence="10">
    <location>
        <begin position="222"/>
        <end position="238"/>
    </location>
</feature>
<dbReference type="RefSeq" id="XP_037898255.1">
    <property type="nucleotide sequence ID" value="XM_038042327.1"/>
</dbReference>
<keyword evidence="8 10" id="KW-1133">Transmembrane helix</keyword>
<feature type="transmembrane region" description="Helical" evidence="10">
    <location>
        <begin position="412"/>
        <end position="438"/>
    </location>
</feature>
<evidence type="ECO:0000313" key="11">
    <source>
        <dbReference type="Proteomes" id="UP000092443"/>
    </source>
</evidence>
<feature type="transmembrane region" description="Helical" evidence="10">
    <location>
        <begin position="504"/>
        <end position="524"/>
    </location>
</feature>
<feature type="transmembrane region" description="Helical" evidence="10">
    <location>
        <begin position="481"/>
        <end position="498"/>
    </location>
</feature>
<evidence type="ECO:0000256" key="10">
    <source>
        <dbReference type="RuleBase" id="RU363110"/>
    </source>
</evidence>
<dbReference type="InterPro" id="IPR004856">
    <property type="entry name" value="Glyco_trans_ALG6/ALG8"/>
</dbReference>
<evidence type="ECO:0000256" key="9">
    <source>
        <dbReference type="ARBA" id="ARBA00023136"/>
    </source>
</evidence>
<feature type="transmembrane region" description="Helical" evidence="10">
    <location>
        <begin position="354"/>
        <end position="374"/>
    </location>
</feature>